<comment type="subcellular location">
    <subcellularLocation>
        <location evidence="1">Membrane</location>
        <topology evidence="1">Multi-pass membrane protein</topology>
    </subcellularLocation>
</comment>
<evidence type="ECO:0000259" key="6">
    <source>
        <dbReference type="Pfam" id="PF04932"/>
    </source>
</evidence>
<feature type="transmembrane region" description="Helical" evidence="5">
    <location>
        <begin position="201"/>
        <end position="221"/>
    </location>
</feature>
<keyword evidence="4 5" id="KW-0472">Membrane</keyword>
<evidence type="ECO:0000256" key="4">
    <source>
        <dbReference type="ARBA" id="ARBA00023136"/>
    </source>
</evidence>
<evidence type="ECO:0000313" key="7">
    <source>
        <dbReference type="EMBL" id="WNH11649.1"/>
    </source>
</evidence>
<protein>
    <submittedName>
        <fullName evidence="7">O-antigen ligase family protein</fullName>
    </submittedName>
</protein>
<evidence type="ECO:0000256" key="1">
    <source>
        <dbReference type="ARBA" id="ARBA00004141"/>
    </source>
</evidence>
<feature type="transmembrane region" description="Helical" evidence="5">
    <location>
        <begin position="253"/>
        <end position="270"/>
    </location>
</feature>
<name>A0ABY9Y092_9FLAO</name>
<organism evidence="7 8">
    <name type="scientific">Thalassobellus suaedae</name>
    <dbReference type="NCBI Taxonomy" id="3074124"/>
    <lineage>
        <taxon>Bacteria</taxon>
        <taxon>Pseudomonadati</taxon>
        <taxon>Bacteroidota</taxon>
        <taxon>Flavobacteriia</taxon>
        <taxon>Flavobacteriales</taxon>
        <taxon>Flavobacteriaceae</taxon>
        <taxon>Thalassobellus</taxon>
    </lineage>
</organism>
<dbReference type="RefSeq" id="WP_415861629.1">
    <property type="nucleotide sequence ID" value="NZ_CP134536.1"/>
</dbReference>
<feature type="transmembrane region" description="Helical" evidence="5">
    <location>
        <begin position="408"/>
        <end position="438"/>
    </location>
</feature>
<dbReference type="GO" id="GO:0016874">
    <property type="term" value="F:ligase activity"/>
    <property type="evidence" value="ECO:0007669"/>
    <property type="project" value="UniProtKB-KW"/>
</dbReference>
<dbReference type="Pfam" id="PF04932">
    <property type="entry name" value="Wzy_C"/>
    <property type="match status" value="1"/>
</dbReference>
<feature type="transmembrane region" description="Helical" evidence="5">
    <location>
        <begin position="282"/>
        <end position="300"/>
    </location>
</feature>
<evidence type="ECO:0000256" key="2">
    <source>
        <dbReference type="ARBA" id="ARBA00022692"/>
    </source>
</evidence>
<evidence type="ECO:0000256" key="5">
    <source>
        <dbReference type="SAM" id="Phobius"/>
    </source>
</evidence>
<dbReference type="PANTHER" id="PTHR37422:SF13">
    <property type="entry name" value="LIPOPOLYSACCHARIDE BIOSYNTHESIS PROTEIN PA4999-RELATED"/>
    <property type="match status" value="1"/>
</dbReference>
<dbReference type="InterPro" id="IPR007016">
    <property type="entry name" value="O-antigen_ligase-rel_domated"/>
</dbReference>
<feature type="transmembrane region" description="Helical" evidence="5">
    <location>
        <begin position="76"/>
        <end position="94"/>
    </location>
</feature>
<feature type="transmembrane region" description="Helical" evidence="5">
    <location>
        <begin position="101"/>
        <end position="119"/>
    </location>
</feature>
<accession>A0ABY9Y092</accession>
<feature type="transmembrane region" description="Helical" evidence="5">
    <location>
        <begin position="162"/>
        <end position="181"/>
    </location>
</feature>
<proteinExistence type="predicted"/>
<feature type="domain" description="O-antigen ligase-related" evidence="6">
    <location>
        <begin position="237"/>
        <end position="385"/>
    </location>
</feature>
<feature type="transmembrane region" description="Helical" evidence="5">
    <location>
        <begin position="131"/>
        <end position="150"/>
    </location>
</feature>
<sequence length="451" mass="51196">MKLSLYYKLLVFHIVLAIGIFVYKPLALAYFLLIIVFFSYKILRASKKYKTFYVLLACAYIVGIEVFLRMNGGTVFYEASKYLVIVFVVMGLLSNSFSNQAIIYLIYILLLIPGIFVAVTEMGFESDIRRAIAFNLSGPICLGITAFYCYKRSLSFKQIKIILLAFLFPLISMAVYLVLYTPNLQEIITSTGSNFSASGGFGPNQVATVLGIGMFVLSTRFFMSRELFYHRIIDLILFALLGFRALVTFSRGGVITATILIVFFLAVYYFKVNIKTKFRIKFSLFVFLMMVVFTWLVSSIQTSGFLDKRYANQDAAGREKEDITTGRTDLLAFEIGEFVDNPFLGIGVGKVKEARLNETGVAAASHNEMSRIVAEHGLFGVFAFLILLLTPLVFRMRNRTNLFFYSFYLFWFLTINHSAMRIAAPAFIYGLCLLNITYETPKTKSLYPKHD</sequence>
<keyword evidence="3 5" id="KW-1133">Transmembrane helix</keyword>
<dbReference type="Proteomes" id="UP001303407">
    <property type="component" value="Chromosome"/>
</dbReference>
<keyword evidence="2 5" id="KW-0812">Transmembrane</keyword>
<evidence type="ECO:0000256" key="3">
    <source>
        <dbReference type="ARBA" id="ARBA00022989"/>
    </source>
</evidence>
<feature type="transmembrane region" description="Helical" evidence="5">
    <location>
        <begin position="377"/>
        <end position="396"/>
    </location>
</feature>
<gene>
    <name evidence="7" type="ORF">RHP49_12155</name>
</gene>
<feature type="transmembrane region" description="Helical" evidence="5">
    <location>
        <begin position="12"/>
        <end position="40"/>
    </location>
</feature>
<reference evidence="7 8" key="1">
    <citation type="submission" date="2023-09" db="EMBL/GenBank/DDBJ databases">
        <title>Thalassobella suaedae gen. nov., sp. nov., a marine bacterium of the family Flavobacteriaceae isolated from a halophyte Suaeda japonica.</title>
        <authorList>
            <person name="Lee S.Y."/>
            <person name="Hwang C.Y."/>
        </authorList>
    </citation>
    <scope>NUCLEOTIDE SEQUENCE [LARGE SCALE GENOMIC DNA]</scope>
    <source>
        <strain evidence="7 8">HL-DH10</strain>
    </source>
</reference>
<feature type="transmembrane region" description="Helical" evidence="5">
    <location>
        <begin position="52"/>
        <end position="70"/>
    </location>
</feature>
<dbReference type="EMBL" id="CP134536">
    <property type="protein sequence ID" value="WNH11649.1"/>
    <property type="molecule type" value="Genomic_DNA"/>
</dbReference>
<evidence type="ECO:0000313" key="8">
    <source>
        <dbReference type="Proteomes" id="UP001303407"/>
    </source>
</evidence>
<dbReference type="PANTHER" id="PTHR37422">
    <property type="entry name" value="TEICHURONIC ACID BIOSYNTHESIS PROTEIN TUAE"/>
    <property type="match status" value="1"/>
</dbReference>
<feature type="transmembrane region" description="Helical" evidence="5">
    <location>
        <begin position="228"/>
        <end position="247"/>
    </location>
</feature>
<keyword evidence="8" id="KW-1185">Reference proteome</keyword>
<keyword evidence="7" id="KW-0436">Ligase</keyword>
<dbReference type="InterPro" id="IPR051533">
    <property type="entry name" value="WaaL-like"/>
</dbReference>